<dbReference type="Proteomes" id="UP000682733">
    <property type="component" value="Unassembled WGS sequence"/>
</dbReference>
<feature type="compositionally biased region" description="Low complexity" evidence="1">
    <location>
        <begin position="296"/>
        <end position="307"/>
    </location>
</feature>
<evidence type="ECO:0000313" key="3">
    <source>
        <dbReference type="EMBL" id="CAF0904589.1"/>
    </source>
</evidence>
<proteinExistence type="predicted"/>
<dbReference type="EMBL" id="CAJOBC010001582">
    <property type="protein sequence ID" value="CAF3686501.1"/>
    <property type="molecule type" value="Genomic_DNA"/>
</dbReference>
<reference evidence="3" key="1">
    <citation type="submission" date="2021-02" db="EMBL/GenBank/DDBJ databases">
        <authorList>
            <person name="Nowell W R."/>
        </authorList>
    </citation>
    <scope>NUCLEOTIDE SEQUENCE</scope>
</reference>
<dbReference type="EMBL" id="CAJNOQ010001582">
    <property type="protein sequence ID" value="CAF0904589.1"/>
    <property type="molecule type" value="Genomic_DNA"/>
</dbReference>
<name>A0A813ZUA3_9BILA</name>
<dbReference type="EMBL" id="CAJNOK010000034">
    <property type="protein sequence ID" value="CAF0724214.1"/>
    <property type="molecule type" value="Genomic_DNA"/>
</dbReference>
<dbReference type="Proteomes" id="UP000677228">
    <property type="component" value="Unassembled WGS sequence"/>
</dbReference>
<comment type="caution">
    <text evidence="3">The sequence shown here is derived from an EMBL/GenBank/DDBJ whole genome shotgun (WGS) entry which is preliminary data.</text>
</comment>
<dbReference type="AlphaFoldDB" id="A0A813ZUA3"/>
<evidence type="ECO:0000313" key="6">
    <source>
        <dbReference type="Proteomes" id="UP000663829"/>
    </source>
</evidence>
<evidence type="ECO:0000256" key="1">
    <source>
        <dbReference type="SAM" id="MobiDB-lite"/>
    </source>
</evidence>
<evidence type="ECO:0000313" key="5">
    <source>
        <dbReference type="EMBL" id="CAF3686501.1"/>
    </source>
</evidence>
<dbReference type="Proteomes" id="UP000681722">
    <property type="component" value="Unassembled WGS sequence"/>
</dbReference>
<feature type="region of interest" description="Disordered" evidence="1">
    <location>
        <begin position="289"/>
        <end position="308"/>
    </location>
</feature>
<sequence length="718" mass="81773">MVDGSNSSIALDEPSKLKQFSWEEWDSQKVAVLFRLGPDGLHRIVVRRYIETVFALSDKWKQLSYYFGSIPRIKSYVITTNEVDLMNRICEWHLNEIYNVRFTLNTDQMIEWDDLMNFIQNAQNHFRTSGDFKNVRTRSKTVASIPIQLSQYVEHKKWIPPSPIAYEQQPVHHITNCSKISTPITQQSTVKLKTNTSSIDVTPNGKMPTINDTRQINEQTQKQNAIKYPQTNSIKSPANHDILIVHNNDRTVSSPISLPIVSSTSSNNDRHSNNEYRNIIPRPNINIRSTDSSNMLSQSSPPTLQLSAGLTNVPLRGSLHNAVSSVPSSSTDRNVNRNSLSKDQNATRITSTSPITSTTNNIRNNTKNNSSCLQNGCDKTSLGQKDNDDLWDELCPNALRHAKITGSGWVQINNVYVPYVTKNHQRLVPYQVLLSCKIVESDEYLLKQSLTTSTMDDARLMNKMIHEAKINNEEITDNSPLVNVYNVMVGTKNLIYVKLLPKDNPTSKINRQYKSVLSLRGGTVYIGHRTIPFVCAGNHNYVPFQDIIAIYPTLMSQLKPISRVPRMHELDYLNLVKLYYAENDLSSDTLLVDMTDLKQSQIIIPSRNMTLTEHHLREKQKLETELREKTLSSTGISQKRKADNELVNSQKHVKTNSSSKQQTSCRYQTSQPQPQQQQQPVQSTGKRYTTSVVAPNPRSYFTMQQPQPYYPSSTRTHY</sequence>
<feature type="compositionally biased region" description="Low complexity" evidence="1">
    <location>
        <begin position="347"/>
        <end position="371"/>
    </location>
</feature>
<feature type="compositionally biased region" description="Polar residues" evidence="1">
    <location>
        <begin position="685"/>
        <end position="718"/>
    </location>
</feature>
<protein>
    <submittedName>
        <fullName evidence="3">Uncharacterized protein</fullName>
    </submittedName>
</protein>
<feature type="region of interest" description="Disordered" evidence="1">
    <location>
        <begin position="320"/>
        <end position="375"/>
    </location>
</feature>
<organism evidence="3 6">
    <name type="scientific">Didymodactylos carnosus</name>
    <dbReference type="NCBI Taxonomy" id="1234261"/>
    <lineage>
        <taxon>Eukaryota</taxon>
        <taxon>Metazoa</taxon>
        <taxon>Spiralia</taxon>
        <taxon>Gnathifera</taxon>
        <taxon>Rotifera</taxon>
        <taxon>Eurotatoria</taxon>
        <taxon>Bdelloidea</taxon>
        <taxon>Philodinida</taxon>
        <taxon>Philodinidae</taxon>
        <taxon>Didymodactylos</taxon>
    </lineage>
</organism>
<keyword evidence="6" id="KW-1185">Reference proteome</keyword>
<accession>A0A813ZUA3</accession>
<evidence type="ECO:0000313" key="2">
    <source>
        <dbReference type="EMBL" id="CAF0724214.1"/>
    </source>
</evidence>
<feature type="compositionally biased region" description="Low complexity" evidence="1">
    <location>
        <begin position="668"/>
        <end position="684"/>
    </location>
</feature>
<dbReference type="Proteomes" id="UP000663829">
    <property type="component" value="Unassembled WGS sequence"/>
</dbReference>
<dbReference type="EMBL" id="CAJOBA010000034">
    <property type="protein sequence ID" value="CAF3496954.1"/>
    <property type="molecule type" value="Genomic_DNA"/>
</dbReference>
<evidence type="ECO:0000313" key="4">
    <source>
        <dbReference type="EMBL" id="CAF3496954.1"/>
    </source>
</evidence>
<feature type="compositionally biased region" description="Polar residues" evidence="1">
    <location>
        <begin position="321"/>
        <end position="346"/>
    </location>
</feature>
<feature type="region of interest" description="Disordered" evidence="1">
    <location>
        <begin position="626"/>
        <end position="718"/>
    </location>
</feature>
<feature type="compositionally biased region" description="Polar residues" evidence="1">
    <location>
        <begin position="646"/>
        <end position="667"/>
    </location>
</feature>
<gene>
    <name evidence="3" type="ORF">GPM918_LOCUS8820</name>
    <name evidence="2" type="ORF">OVA965_LOCUS295</name>
    <name evidence="5" type="ORF">SRO942_LOCUS8821</name>
    <name evidence="4" type="ORF">TMI583_LOCUS295</name>
</gene>
<dbReference type="OrthoDB" id="10019805at2759"/>